<evidence type="ECO:0000313" key="3">
    <source>
        <dbReference type="Proteomes" id="UP000035212"/>
    </source>
</evidence>
<feature type="domain" description="Dermonecrotic toxin N-terminal" evidence="1">
    <location>
        <begin position="388"/>
        <end position="627"/>
    </location>
</feature>
<dbReference type="Proteomes" id="UP000035212">
    <property type="component" value="Chromosome"/>
</dbReference>
<dbReference type="InterPro" id="IPR046673">
    <property type="entry name" value="ToxA_N"/>
</dbReference>
<protein>
    <recommendedName>
        <fullName evidence="1">Dermonecrotic toxin N-terminal domain-containing protein</fullName>
    </recommendedName>
</protein>
<sequence length="1568" mass="175385">MSTPSTADSIPALAQCVSLQFASRPTLEQVARRLLEQALKKADPWLDIDLLKTQLATPDVTTRGWHFQPLMGVVLDYLASGTLPDFTSKGALDCFLSDDPPRRLWSGDRRLDMQVIRRAILELPWSVPIDLEDALVGYWSADISGDDQANASRHTSRWCWLSDVLRNTLSLRGLQQPGLTEAARETLDQIVRWPDHEQRLCLNRQAPVYAYHLETQLTQGGNQTTLVASEILLTRVHQGMREWLLCSPGSAVQSFASLEALEHHWGKRIASQYTVDTITCQRHEISGNVFEHQAAMLLEQQLADLQAVQLPAGIDTQALTHLYSDLSDPARSLLDAPRLSPDMKDRLGPLLPNWLKDAAIVDQTTLQHYSLALASAKRRHQGQTFLSGIDDIKAFTTNALLEHLGKANDRSPNPLPAIPLQPDDVVLTFSVSAGYPGTIGLSEKRQMSLTELAIHNLVGRPSGTFTLSHRLGQALPTWLTPAFINPLIEQVDIGATYPRYLREHLLDDAARAQARQRIFAEQLPAQLMLEALKQKLAGENGMTVQGLRLLEAVLQPDAASQRVDGRPVVIRQLRVLRQPKARPDSVANMFIIEAQDIANGPHLLYRPLYAPSLQQFPTREALMQAIATSGDLQDSILTWLPDAARPIYANGGFLEPHIMRFFNGDEFSVPDKPAPATLALDDAHGELLQSLHKGELMQYLYGCNAQALVTQADRDSVSNRESRWAVLLEGGGLLFNTLLFPLLRGPAMTTVWLWNLMASAQQDMPALISADPVAREFAAVDLLVNLALLVSQLPAGRGPVPRAALPESVQQEAMRPPAPRAVAEQWPEPAAPTLVEGTVAEPDAPAEANSRRLDFNFARASGQPTPQQQARLQQLQVPSPKTLPDPIENGPFKGLYVIDNKWHAQVEGAFYRVTPEYDGSATIVDPLAPLDADKNGPPLRVDDQGHWHLDLRLRLLGGSPPKRVDAQRRVNLERAKQLTDESNRLEAQDADRQKALDVAQQVMTRTEEGGNYTEAQRAAKRKIFYDLLKEQTEAYLTLANSAAERASLGIGFPSGSMHVLMENVINNARKAFVITEQELLALQRAHPQFRESTDIREMVIRDVESYMKYLDTKSNINDQAIHWLELKDDYLERLLNLDASGARAFERLTRNRPANESNAFGSKIRQLTTLPMLSVKNRQSALPDRLLRILIPLMEHIRSHDDLQTYDVSPSDRIEVLESLTEHYGKTLDTLKGTKALYLDDINESYFDRLLKLVEGLYQEVSSKLAAEIKPEPKPRKRIPKRPRTGAGLPQKKLIRTRHNGVLIGDLKPAGTSQPIEVVEMHSKGSNQILATYSRHEDVWDVVDVRRPTPAPQTRSFKAIRTQARELLDELDKRMSRAESYKTHCRHPQEIEEILNNEASHFRTLGEELDRAFSASPASRTPANEELSRQLSDAAHQLTTKGSDLRIELSLKLPPTDGNLRFLFEKNLIQVARLGDRTALQGARKDFLQEYAINDRDGFPIWYAHFHYEAADTPKDNFSVAHLKTKEQRKEHYHSLLAKATSPYAVVNVHRGQISKSLAQSRFLPLAP</sequence>
<evidence type="ECO:0000259" key="1">
    <source>
        <dbReference type="Pfam" id="PF20178"/>
    </source>
</evidence>
<reference evidence="2 3" key="1">
    <citation type="journal article" date="2015" name="Stand. Genomic Sci.">
        <title>Complete genome of Pseudomonas chlororaphis strain UFB2, a soil bacterium with antibacterial activity against bacterial canker pathogen of tomato.</title>
        <authorList>
            <person name="Deng P."/>
            <person name="Wang X."/>
            <person name="Baird S.M."/>
            <person name="Lu S.E."/>
        </authorList>
    </citation>
    <scope>NUCLEOTIDE SEQUENCE [LARGE SCALE GENOMIC DNA]</scope>
    <source>
        <strain evidence="2 3">UFB2</strain>
    </source>
</reference>
<reference evidence="3" key="2">
    <citation type="submission" date="2015-03" db="EMBL/GenBank/DDBJ databases">
        <authorList>
            <person name="Deng P."/>
            <person name="Lu S."/>
        </authorList>
    </citation>
    <scope>NUCLEOTIDE SEQUENCE [LARGE SCALE GENOMIC DNA]</scope>
    <source>
        <strain evidence="3">UFB2</strain>
    </source>
</reference>
<gene>
    <name evidence="2" type="ORF">VM99_22775</name>
</gene>
<evidence type="ECO:0000313" key="2">
    <source>
        <dbReference type="EMBL" id="AKK00754.1"/>
    </source>
</evidence>
<organism evidence="2 3">
    <name type="scientific">Pseudomonas chlororaphis</name>
    <dbReference type="NCBI Taxonomy" id="587753"/>
    <lineage>
        <taxon>Bacteria</taxon>
        <taxon>Pseudomonadati</taxon>
        <taxon>Pseudomonadota</taxon>
        <taxon>Gammaproteobacteria</taxon>
        <taxon>Pseudomonadales</taxon>
        <taxon>Pseudomonadaceae</taxon>
        <taxon>Pseudomonas</taxon>
    </lineage>
</organism>
<proteinExistence type="predicted"/>
<name>A0A0G3GI16_9PSED</name>
<dbReference type="PATRIC" id="fig|587753.11.peg.4667"/>
<accession>A0A0G3GI16</accession>
<dbReference type="EMBL" id="CP011020">
    <property type="protein sequence ID" value="AKK00754.1"/>
    <property type="molecule type" value="Genomic_DNA"/>
</dbReference>
<dbReference type="Pfam" id="PF20178">
    <property type="entry name" value="ToxA_N"/>
    <property type="match status" value="1"/>
</dbReference>